<dbReference type="RefSeq" id="WP_172343713.1">
    <property type="nucleotide sequence ID" value="NZ_CASYYZ010000014.1"/>
</dbReference>
<evidence type="ECO:0000256" key="3">
    <source>
        <dbReference type="ARBA" id="ARBA00022960"/>
    </source>
</evidence>
<dbReference type="Pfam" id="PF04085">
    <property type="entry name" value="MreC"/>
    <property type="match status" value="1"/>
</dbReference>
<comment type="similarity">
    <text evidence="1">Belongs to the MreC family.</text>
</comment>
<evidence type="ECO:0000259" key="6">
    <source>
        <dbReference type="Pfam" id="PF04085"/>
    </source>
</evidence>
<proteinExistence type="inferred from homology"/>
<keyword evidence="5" id="KW-0472">Membrane</keyword>
<evidence type="ECO:0000256" key="2">
    <source>
        <dbReference type="ARBA" id="ARBA00013855"/>
    </source>
</evidence>
<dbReference type="InterPro" id="IPR042175">
    <property type="entry name" value="Cell/Rod_MreC_2"/>
</dbReference>
<dbReference type="PANTHER" id="PTHR34138:SF1">
    <property type="entry name" value="CELL SHAPE-DETERMINING PROTEIN MREC"/>
    <property type="match status" value="1"/>
</dbReference>
<evidence type="ECO:0000313" key="7">
    <source>
        <dbReference type="EMBL" id="NPE24196.1"/>
    </source>
</evidence>
<reference evidence="7 8" key="1">
    <citation type="submission" date="2020-05" db="EMBL/GenBank/DDBJ databases">
        <title>Distinct polysaccharide utilization as determinants for interspecies competition between intestinal Prevotella spp.</title>
        <authorList>
            <person name="Galvez E.J.C."/>
            <person name="Iljazovic A."/>
            <person name="Strowig T."/>
        </authorList>
    </citation>
    <scope>NUCLEOTIDE SEQUENCE [LARGE SCALE GENOMIC DNA]</scope>
    <source>
        <strain evidence="7 8">PCHR</strain>
    </source>
</reference>
<dbReference type="NCBIfam" id="NF010532">
    <property type="entry name" value="PRK13922.9-3"/>
    <property type="match status" value="1"/>
</dbReference>
<evidence type="ECO:0000313" key="8">
    <source>
        <dbReference type="Proteomes" id="UP000820977"/>
    </source>
</evidence>
<accession>A0ABX2AY79</accession>
<dbReference type="Gene3D" id="2.40.10.350">
    <property type="entry name" value="Rod shape-determining protein MreC, domain 2"/>
    <property type="match status" value="1"/>
</dbReference>
<keyword evidence="5" id="KW-1133">Transmembrane helix</keyword>
<evidence type="ECO:0000256" key="5">
    <source>
        <dbReference type="SAM" id="Phobius"/>
    </source>
</evidence>
<keyword evidence="3" id="KW-0133">Cell shape</keyword>
<evidence type="ECO:0000256" key="4">
    <source>
        <dbReference type="ARBA" id="ARBA00032089"/>
    </source>
</evidence>
<feature type="domain" description="Rod shape-determining protein MreC beta-barrel core" evidence="6">
    <location>
        <begin position="117"/>
        <end position="264"/>
    </location>
</feature>
<dbReference type="Proteomes" id="UP000820977">
    <property type="component" value="Unassembled WGS sequence"/>
</dbReference>
<dbReference type="Gene3D" id="2.40.10.340">
    <property type="entry name" value="Rod shape-determining protein MreC, domain 1"/>
    <property type="match status" value="1"/>
</dbReference>
<comment type="caution">
    <text evidence="7">The sequence shown here is derived from an EMBL/GenBank/DDBJ whole genome shotgun (WGS) entry which is preliminary data.</text>
</comment>
<feature type="transmembrane region" description="Helical" evidence="5">
    <location>
        <begin position="12"/>
        <end position="31"/>
    </location>
</feature>
<keyword evidence="8" id="KW-1185">Reference proteome</keyword>
<name>A0ABX2AY79_9BACT</name>
<dbReference type="InterPro" id="IPR055342">
    <property type="entry name" value="MreC_beta-barrel_core"/>
</dbReference>
<sequence length="291" mass="33015">MRNLIAFFAKYHHWFLFAFLEIICAVLLFRYNSYQGSVYFSSANAVAGKVYEWNSAIEHYFSLTKTNRQLTERNLYLEQKVKMMSEYMASTEKKGANRLQRSQMQLLGAYKLIPAKVITNSTNNSNNLITLDKGTDDGVRPDMGVACGNGVVGVVYMASRHYSVVIPVLNPRSNISVTIRKRGYFGYLHWNGGAKDLAYVNDIPRHAKFRLGDIVETSGYSSIFPPGIIVGQILHVYNSKDGLSYRAQIKLTTDFGNLRDVCIIDNSAMEERIEMMRAAQDSLKSKENQRK</sequence>
<evidence type="ECO:0000256" key="1">
    <source>
        <dbReference type="ARBA" id="ARBA00009369"/>
    </source>
</evidence>
<dbReference type="EMBL" id="JABKKJ010000001">
    <property type="protein sequence ID" value="NPE24196.1"/>
    <property type="molecule type" value="Genomic_DNA"/>
</dbReference>
<gene>
    <name evidence="7" type="primary">mreC</name>
    <name evidence="7" type="ORF">HPS54_01460</name>
</gene>
<organism evidence="7 8">
    <name type="scientific">Xylanibacter caecicola</name>
    <dbReference type="NCBI Taxonomy" id="2736294"/>
    <lineage>
        <taxon>Bacteria</taxon>
        <taxon>Pseudomonadati</taxon>
        <taxon>Bacteroidota</taxon>
        <taxon>Bacteroidia</taxon>
        <taxon>Bacteroidales</taxon>
        <taxon>Prevotellaceae</taxon>
        <taxon>Xylanibacter</taxon>
    </lineage>
</organism>
<dbReference type="InterPro" id="IPR042177">
    <property type="entry name" value="Cell/Rod_1"/>
</dbReference>
<dbReference type="PANTHER" id="PTHR34138">
    <property type="entry name" value="CELL SHAPE-DETERMINING PROTEIN MREC"/>
    <property type="match status" value="1"/>
</dbReference>
<dbReference type="InterPro" id="IPR007221">
    <property type="entry name" value="MreC"/>
</dbReference>
<protein>
    <recommendedName>
        <fullName evidence="2">Cell shape-determining protein MreC</fullName>
    </recommendedName>
    <alternativeName>
        <fullName evidence="4">Cell shape protein MreC</fullName>
    </alternativeName>
</protein>
<keyword evidence="5" id="KW-0812">Transmembrane</keyword>